<keyword evidence="2" id="KW-0444">Lipid biosynthesis</keyword>
<dbReference type="GO" id="GO:0016746">
    <property type="term" value="F:acyltransferase activity"/>
    <property type="evidence" value="ECO:0007669"/>
    <property type="project" value="UniProtKB-KW"/>
</dbReference>
<dbReference type="InterPro" id="IPR016181">
    <property type="entry name" value="Acyl_CoA_acyltransferase"/>
</dbReference>
<evidence type="ECO:0000313" key="7">
    <source>
        <dbReference type="Proteomes" id="UP000321490"/>
    </source>
</evidence>
<dbReference type="GO" id="GO:0006629">
    <property type="term" value="P:lipid metabolic process"/>
    <property type="evidence" value="ECO:0007669"/>
    <property type="project" value="UniProtKB-KW"/>
</dbReference>
<proteinExistence type="predicted"/>
<dbReference type="SUPFAM" id="SSF55729">
    <property type="entry name" value="Acyl-CoA N-acyltransferases (Nat)"/>
    <property type="match status" value="1"/>
</dbReference>
<dbReference type="InterPro" id="IPR052351">
    <property type="entry name" value="Ornithine_N-alpha-AT"/>
</dbReference>
<name>A0A562IVG5_9ACTN</name>
<dbReference type="OrthoDB" id="9787072at2"/>
<evidence type="ECO:0000256" key="2">
    <source>
        <dbReference type="ARBA" id="ARBA00022516"/>
    </source>
</evidence>
<evidence type="ECO:0000256" key="5">
    <source>
        <dbReference type="ARBA" id="ARBA00023315"/>
    </source>
</evidence>
<evidence type="ECO:0000256" key="3">
    <source>
        <dbReference type="ARBA" id="ARBA00022679"/>
    </source>
</evidence>
<keyword evidence="7" id="KW-1185">Reference proteome</keyword>
<comment type="caution">
    <text evidence="6">The sequence shown here is derived from an EMBL/GenBank/DDBJ whole genome shotgun (WGS) entry which is preliminary data.</text>
</comment>
<dbReference type="EMBL" id="VLKF01000001">
    <property type="protein sequence ID" value="TWH74830.1"/>
    <property type="molecule type" value="Genomic_DNA"/>
</dbReference>
<reference evidence="6 7" key="1">
    <citation type="submission" date="2019-07" db="EMBL/GenBank/DDBJ databases">
        <title>R&amp;d 2014.</title>
        <authorList>
            <person name="Klenk H.-P."/>
        </authorList>
    </citation>
    <scope>NUCLEOTIDE SEQUENCE [LARGE SCALE GENOMIC DNA]</scope>
    <source>
        <strain evidence="6 7">DSM 45764</strain>
    </source>
</reference>
<keyword evidence="4" id="KW-0443">Lipid metabolism</keyword>
<dbReference type="PANTHER" id="PTHR37323">
    <property type="entry name" value="GCN5-RELATED N-ACETYLTRANSFERASE"/>
    <property type="match status" value="1"/>
</dbReference>
<dbReference type="RefSeq" id="WP_153359552.1">
    <property type="nucleotide sequence ID" value="NZ_ML762489.1"/>
</dbReference>
<dbReference type="PANTHER" id="PTHR37323:SF1">
    <property type="entry name" value="L-ORNITHINE N(ALPHA)-ACYLTRANSFERASE"/>
    <property type="match status" value="1"/>
</dbReference>
<keyword evidence="3" id="KW-0808">Transferase</keyword>
<dbReference type="Gene3D" id="3.40.630.30">
    <property type="match status" value="1"/>
</dbReference>
<accession>A0A562IVG5</accession>
<evidence type="ECO:0000256" key="4">
    <source>
        <dbReference type="ARBA" id="ARBA00023098"/>
    </source>
</evidence>
<evidence type="ECO:0000256" key="1">
    <source>
        <dbReference type="ARBA" id="ARBA00005189"/>
    </source>
</evidence>
<dbReference type="Proteomes" id="UP000321490">
    <property type="component" value="Unassembled WGS sequence"/>
</dbReference>
<comment type="pathway">
    <text evidence="1">Lipid metabolism.</text>
</comment>
<evidence type="ECO:0000313" key="6">
    <source>
        <dbReference type="EMBL" id="TWH74830.1"/>
    </source>
</evidence>
<keyword evidence="5" id="KW-0012">Acyltransferase</keyword>
<dbReference type="Pfam" id="PF13444">
    <property type="entry name" value="Acetyltransf_5"/>
    <property type="match status" value="1"/>
</dbReference>
<dbReference type="AlphaFoldDB" id="A0A562IVG5"/>
<protein>
    <submittedName>
        <fullName evidence="6">Putative hemolysin</fullName>
    </submittedName>
</protein>
<sequence>MTPTALAVPAALRYTTATHTTATYTTATYTAALATDAADLAAVQRLRHEVFAVEGGAQLGPAGAAVGLDVDEWDELCDHLLVREESTGEVVGTYRLLPPESAAVAGRSYSSGEFDLDRHATLRPGLVEAGRSCVHPAHRSGAVITRLWAGVARYVLDRGATHLGGCASVSLSDGGATAAGVWDLVRDRHLSPAALRVVPHVPFDVERPPRPDRLVVPPLLRAYLKLGARVCGRPAWDGAFGTADFYVLLDLADVPRPVLDRLTGGTR</sequence>
<gene>
    <name evidence="6" type="ORF">JD78_03375</name>
</gene>
<organism evidence="6 7">
    <name type="scientific">Modestobacter roseus</name>
    <dbReference type="NCBI Taxonomy" id="1181884"/>
    <lineage>
        <taxon>Bacteria</taxon>
        <taxon>Bacillati</taxon>
        <taxon>Actinomycetota</taxon>
        <taxon>Actinomycetes</taxon>
        <taxon>Geodermatophilales</taxon>
        <taxon>Geodermatophilaceae</taxon>
        <taxon>Modestobacter</taxon>
    </lineage>
</organism>